<dbReference type="InterPro" id="IPR057711">
    <property type="entry name" value="DUF7951"/>
</dbReference>
<keyword evidence="2" id="KW-0812">Transmembrane</keyword>
<proteinExistence type="predicted"/>
<dbReference type="InterPro" id="IPR000719">
    <property type="entry name" value="Prot_kinase_dom"/>
</dbReference>
<feature type="compositionally biased region" description="Basic and acidic residues" evidence="1">
    <location>
        <begin position="62"/>
        <end position="77"/>
    </location>
</feature>
<dbReference type="Proteomes" id="UP000276991">
    <property type="component" value="Unassembled WGS sequence"/>
</dbReference>
<dbReference type="Gene3D" id="1.10.510.10">
    <property type="entry name" value="Transferase(Phosphotransferase) domain 1"/>
    <property type="match status" value="1"/>
</dbReference>
<dbReference type="InterPro" id="IPR050235">
    <property type="entry name" value="CK1_Ser-Thr_kinase"/>
</dbReference>
<keyword evidence="5" id="KW-1185">Reference proteome</keyword>
<dbReference type="GO" id="GO:0004672">
    <property type="term" value="F:protein kinase activity"/>
    <property type="evidence" value="ECO:0007669"/>
    <property type="project" value="InterPro"/>
</dbReference>
<keyword evidence="2" id="KW-1133">Transmembrane helix</keyword>
<name>A0A498SMZ9_ACAVI</name>
<feature type="region of interest" description="Disordered" evidence="1">
    <location>
        <begin position="1"/>
        <end position="77"/>
    </location>
</feature>
<feature type="compositionally biased region" description="Basic residues" evidence="1">
    <location>
        <begin position="1"/>
        <end position="12"/>
    </location>
</feature>
<keyword evidence="2" id="KW-0472">Membrane</keyword>
<evidence type="ECO:0000256" key="2">
    <source>
        <dbReference type="SAM" id="Phobius"/>
    </source>
</evidence>
<dbReference type="STRING" id="6277.A0A498SMZ9"/>
<feature type="domain" description="Protein kinase" evidence="3">
    <location>
        <begin position="99"/>
        <end position="375"/>
    </location>
</feature>
<evidence type="ECO:0000256" key="1">
    <source>
        <dbReference type="SAM" id="MobiDB-lite"/>
    </source>
</evidence>
<accession>A0A498SMZ9</accession>
<evidence type="ECO:0000313" key="5">
    <source>
        <dbReference type="Proteomes" id="UP000276991"/>
    </source>
</evidence>
<evidence type="ECO:0000259" key="3">
    <source>
        <dbReference type="PROSITE" id="PS50011"/>
    </source>
</evidence>
<feature type="transmembrane region" description="Helical" evidence="2">
    <location>
        <begin position="1081"/>
        <end position="1100"/>
    </location>
</feature>
<protein>
    <recommendedName>
        <fullName evidence="3">Protein kinase domain-containing protein</fullName>
    </recommendedName>
</protein>
<dbReference type="SUPFAM" id="SSF56112">
    <property type="entry name" value="Protein kinase-like (PK-like)"/>
    <property type="match status" value="1"/>
</dbReference>
<dbReference type="SMART" id="SM00220">
    <property type="entry name" value="S_TKc"/>
    <property type="match status" value="1"/>
</dbReference>
<feature type="compositionally biased region" description="Polar residues" evidence="1">
    <location>
        <begin position="31"/>
        <end position="48"/>
    </location>
</feature>
<evidence type="ECO:0000313" key="4">
    <source>
        <dbReference type="EMBL" id="VBB30151.1"/>
    </source>
</evidence>
<dbReference type="OrthoDB" id="5979581at2759"/>
<dbReference type="AlphaFoldDB" id="A0A498SMZ9"/>
<dbReference type="GO" id="GO:0005524">
    <property type="term" value="F:ATP binding"/>
    <property type="evidence" value="ECO:0007669"/>
    <property type="project" value="InterPro"/>
</dbReference>
<dbReference type="InterPro" id="IPR013783">
    <property type="entry name" value="Ig-like_fold"/>
</dbReference>
<dbReference type="Pfam" id="PF00069">
    <property type="entry name" value="Pkinase"/>
    <property type="match status" value="1"/>
</dbReference>
<organism evidence="4 5">
    <name type="scientific">Acanthocheilonema viteae</name>
    <name type="common">Filarial nematode worm</name>
    <name type="synonym">Dipetalonema viteae</name>
    <dbReference type="NCBI Taxonomy" id="6277"/>
    <lineage>
        <taxon>Eukaryota</taxon>
        <taxon>Metazoa</taxon>
        <taxon>Ecdysozoa</taxon>
        <taxon>Nematoda</taxon>
        <taxon>Chromadorea</taxon>
        <taxon>Rhabditida</taxon>
        <taxon>Spirurina</taxon>
        <taxon>Spiruromorpha</taxon>
        <taxon>Filarioidea</taxon>
        <taxon>Onchocercidae</taxon>
        <taxon>Acanthocheilonema</taxon>
    </lineage>
</organism>
<dbReference type="EMBL" id="UPTC01000795">
    <property type="protein sequence ID" value="VBB30151.1"/>
    <property type="molecule type" value="Genomic_DNA"/>
</dbReference>
<dbReference type="Gene3D" id="2.60.40.10">
    <property type="entry name" value="Immunoglobulins"/>
    <property type="match status" value="2"/>
</dbReference>
<dbReference type="Pfam" id="PF25824">
    <property type="entry name" value="DUF7951"/>
    <property type="match status" value="1"/>
</dbReference>
<sequence>MPFLHKKTKTKKSIKDQQTSVKRNQRMVFSAQKTAATRQLSCVSANRPSSRRIAHSQKASAKHLEVGETDRQKDQEKQDQAVQELVEHLKFIAPFNKRWQVIETINQGTYGVVFSVRDVVTKVYGVIKVAKSMANEAGNVSAEWEGFILETMFKRSESASIVRLLDKGMLADQHGEGMEFVVLEKAGVPVKDYIYEVEGAHRKYRAANVSLQMLKGIYDLHAQGLLHRDLKPDNMGLSSREQPIALLFDLGMARMYTDGESDIRPPRTCCPFRGTPEWASGHAQKGREQTRFDDLIAWLYVTCELFANDREPIQPLPWTYRNNMKAHKYLKSMYCPARYLLKTLPHQFYAINAYLHTANPQKPPDYHFLAEKTFEAIKELEEEVKKLPPPPVFTMRNCLKCWVNDCLYVEATLEDAKYQETFKMLTVRLCSEGEHAVIGKTKFLWPEQYLPNEIIIDEKQTVVLRGINNIARIPLIIQPTKRSLYIGTSEDSVPSVCVYASLSFLHKTEPFDSLAVKISNCLVQEDLSNIWNELSKLARKTNGDLSAHIPIALPAHMQMMLLKVLRRCVDEKLFDRVLTFLIHSRLITEPKACCKLIELLASKSLMQQAIDFLRFSLVLDDRSYTLFLKMSSNVSVLESSNLLLSLLEKPINSCGLRLIVSQELTEIEVTTLIERLISLGCDRIRDDLFDKILKLMAVFVDSHSQRFVWDEKCHNVIRDAACFASTMDVSMLVCKEECGYSLPCHYHDRDETTRYWITCFEHDCWLLDSRGYGVARIAFNLLKDNRIWKRTVIHPNKQVTTGKCVCIADFIRVSNGSCVSVSITANLSNSSIFAPKFEIVGPTTVQLPQDSIKLSIKFIDSQEEQSNFTYYWEVLDGGGFGAANTYTEPTLIITNLKEGMMRLRVTIANSAGKSFKDTTLRVLTEKHVNKPPTALIRPSSEIHVNEGSHLVLDAEGSSDDSDQPLEFEWKLLNGPAISLPAMNTAVLRLDNLVTGNYTFGQAAVEAINLLVVKDQQGATDEKRAEVIVTAKRDDPPKALITVCGDPLSRSAVDVRLPQNSLQLCANTSTDDNVFLFSSFQFLNSSLIALIIVLLFVLLMYKHIPHNGNFRLDEDLVL</sequence>
<dbReference type="InterPro" id="IPR011009">
    <property type="entry name" value="Kinase-like_dom_sf"/>
</dbReference>
<dbReference type="Pfam" id="PF22352">
    <property type="entry name" value="K319L-like_PKD"/>
    <property type="match status" value="1"/>
</dbReference>
<gene>
    <name evidence="4" type="ORF">NAV_LOCUS4942</name>
</gene>
<dbReference type="PROSITE" id="PS50011">
    <property type="entry name" value="PROTEIN_KINASE_DOM"/>
    <property type="match status" value="1"/>
</dbReference>
<dbReference type="PANTHER" id="PTHR11909">
    <property type="entry name" value="CASEIN KINASE-RELATED"/>
    <property type="match status" value="1"/>
</dbReference>
<reference evidence="4 5" key="1">
    <citation type="submission" date="2018-08" db="EMBL/GenBank/DDBJ databases">
        <authorList>
            <person name="Laetsch R D."/>
            <person name="Stevens L."/>
            <person name="Kumar S."/>
            <person name="Blaxter L. M."/>
        </authorList>
    </citation>
    <scope>NUCLEOTIDE SEQUENCE [LARGE SCALE GENOMIC DNA]</scope>
</reference>